<feature type="domain" description="DUF218" evidence="1">
    <location>
        <begin position="35"/>
        <end position="179"/>
    </location>
</feature>
<name>A0A382GDM1_9ZZZZ</name>
<dbReference type="Gene3D" id="3.40.50.620">
    <property type="entry name" value="HUPs"/>
    <property type="match status" value="1"/>
</dbReference>
<dbReference type="PANTHER" id="PTHR30336:SF20">
    <property type="entry name" value="DUF218 DOMAIN-CONTAINING PROTEIN"/>
    <property type="match status" value="1"/>
</dbReference>
<gene>
    <name evidence="2" type="ORF">METZ01_LOCUS226154</name>
</gene>
<reference evidence="2" key="1">
    <citation type="submission" date="2018-05" db="EMBL/GenBank/DDBJ databases">
        <authorList>
            <person name="Lanie J.A."/>
            <person name="Ng W.-L."/>
            <person name="Kazmierczak K.M."/>
            <person name="Andrzejewski T.M."/>
            <person name="Davidsen T.M."/>
            <person name="Wayne K.J."/>
            <person name="Tettelin H."/>
            <person name="Glass J.I."/>
            <person name="Rusch D."/>
            <person name="Podicherti R."/>
            <person name="Tsui H.-C.T."/>
            <person name="Winkler M.E."/>
        </authorList>
    </citation>
    <scope>NUCLEOTIDE SEQUENCE</scope>
</reference>
<dbReference type="CDD" id="cd06259">
    <property type="entry name" value="YdcF-like"/>
    <property type="match status" value="1"/>
</dbReference>
<sequence>MSSEEKPMSPTDLELAQILWDYHRIDDSPVKSDLILGLGSYDKRVADHAAELHLNGWAPRIAFTGGEGNFTRGKWPKSEAETFADLAVSSGVPSERIIIEPHAGNTGENVRFTRKLCQDSGLSVRSVILVAKPNMTRRGFATCQLHWPEVKVTCSSPHTHFLTSPAEGRTPGEVVNEIVGDLQRILEYPALGYQAKQSVPTEVRHAFEELVSRGFTDHLIN</sequence>
<dbReference type="PANTHER" id="PTHR30336">
    <property type="entry name" value="INNER MEMBRANE PROTEIN, PROBABLE PERMEASE"/>
    <property type="match status" value="1"/>
</dbReference>
<proteinExistence type="predicted"/>
<dbReference type="AlphaFoldDB" id="A0A382GDM1"/>
<dbReference type="InterPro" id="IPR014729">
    <property type="entry name" value="Rossmann-like_a/b/a_fold"/>
</dbReference>
<dbReference type="GO" id="GO:0005886">
    <property type="term" value="C:plasma membrane"/>
    <property type="evidence" value="ECO:0007669"/>
    <property type="project" value="TreeGrafter"/>
</dbReference>
<protein>
    <recommendedName>
        <fullName evidence="1">DUF218 domain-containing protein</fullName>
    </recommendedName>
</protein>
<accession>A0A382GDM1</accession>
<dbReference type="EMBL" id="UINC01054960">
    <property type="protein sequence ID" value="SVB73300.1"/>
    <property type="molecule type" value="Genomic_DNA"/>
</dbReference>
<organism evidence="2">
    <name type="scientific">marine metagenome</name>
    <dbReference type="NCBI Taxonomy" id="408172"/>
    <lineage>
        <taxon>unclassified sequences</taxon>
        <taxon>metagenomes</taxon>
        <taxon>ecological metagenomes</taxon>
    </lineage>
</organism>
<dbReference type="InterPro" id="IPR051599">
    <property type="entry name" value="Cell_Envelope_Assoc"/>
</dbReference>
<evidence type="ECO:0000259" key="1">
    <source>
        <dbReference type="Pfam" id="PF02698"/>
    </source>
</evidence>
<dbReference type="Pfam" id="PF02698">
    <property type="entry name" value="DUF218"/>
    <property type="match status" value="1"/>
</dbReference>
<evidence type="ECO:0000313" key="2">
    <source>
        <dbReference type="EMBL" id="SVB73300.1"/>
    </source>
</evidence>
<dbReference type="InterPro" id="IPR003848">
    <property type="entry name" value="DUF218"/>
</dbReference>